<organism evidence="2 3">
    <name type="scientific">Haemophilus pittmaniae HK 85</name>
    <dbReference type="NCBI Taxonomy" id="1035188"/>
    <lineage>
        <taxon>Bacteria</taxon>
        <taxon>Pseudomonadati</taxon>
        <taxon>Pseudomonadota</taxon>
        <taxon>Gammaproteobacteria</taxon>
        <taxon>Pasteurellales</taxon>
        <taxon>Pasteurellaceae</taxon>
        <taxon>Haemophilus</taxon>
    </lineage>
</organism>
<name>F9Q8C9_9PAST</name>
<reference evidence="2 3" key="1">
    <citation type="submission" date="2011-07" db="EMBL/GenBank/DDBJ databases">
        <authorList>
            <person name="Harkins D.M."/>
            <person name="Madupu R."/>
            <person name="Durkin A.S."/>
            <person name="Torralba M."/>
            <person name="Methe B."/>
            <person name="Sutton G.G."/>
            <person name="Nelson K.E."/>
        </authorList>
    </citation>
    <scope>NUCLEOTIDE SEQUENCE [LARGE SCALE GENOMIC DNA]</scope>
    <source>
        <strain evidence="2 3">HK 85</strain>
    </source>
</reference>
<dbReference type="PROSITE" id="PS51154">
    <property type="entry name" value="MACRO"/>
    <property type="match status" value="1"/>
</dbReference>
<sequence length="137" mass="15135">MGCRSCFELINTQDELEATGKAKITPAFNLPSKFVLHTVGPIINKNVSENDRTLLADCYRSCLKLAKTSGLKSVAFCCISTGEFRFPNQQAAEIAVQTVQDFLAKKPEMSVIFNVFKEIDLAIYQKLLQEKAPAISA</sequence>
<evidence type="ECO:0000313" key="2">
    <source>
        <dbReference type="EMBL" id="EGV06065.1"/>
    </source>
</evidence>
<dbReference type="AlphaFoldDB" id="F9Q8C9"/>
<dbReference type="Pfam" id="PF01661">
    <property type="entry name" value="Macro"/>
    <property type="match status" value="1"/>
</dbReference>
<dbReference type="PANTHER" id="PTHR11106:SF27">
    <property type="entry name" value="MACRO DOMAIN-CONTAINING PROTEIN"/>
    <property type="match status" value="1"/>
</dbReference>
<protein>
    <submittedName>
        <fullName evidence="2">Macro domain protein</fullName>
    </submittedName>
</protein>
<dbReference type="InterPro" id="IPR043472">
    <property type="entry name" value="Macro_dom-like"/>
</dbReference>
<comment type="caution">
    <text evidence="2">The sequence shown here is derived from an EMBL/GenBank/DDBJ whole genome shotgun (WGS) entry which is preliminary data.</text>
</comment>
<proteinExistence type="predicted"/>
<feature type="domain" description="Macro" evidence="1">
    <location>
        <begin position="1"/>
        <end position="132"/>
    </location>
</feature>
<accession>F9Q8C9</accession>
<gene>
    <name evidence="2" type="ORF">HMPREF9952_1778</name>
</gene>
<dbReference type="RefSeq" id="WP_007242373.1">
    <property type="nucleotide sequence ID" value="NZ_AFUV01000010.1"/>
</dbReference>
<dbReference type="Gene3D" id="3.40.220.10">
    <property type="entry name" value="Leucine Aminopeptidase, subunit E, domain 1"/>
    <property type="match status" value="1"/>
</dbReference>
<dbReference type="Proteomes" id="UP000006235">
    <property type="component" value="Unassembled WGS sequence"/>
</dbReference>
<dbReference type="SUPFAM" id="SSF52949">
    <property type="entry name" value="Macro domain-like"/>
    <property type="match status" value="1"/>
</dbReference>
<dbReference type="InterPro" id="IPR002589">
    <property type="entry name" value="Macro_dom"/>
</dbReference>
<evidence type="ECO:0000313" key="3">
    <source>
        <dbReference type="Proteomes" id="UP000006235"/>
    </source>
</evidence>
<dbReference type="PANTHER" id="PTHR11106">
    <property type="entry name" value="GANGLIOSIDE INDUCED DIFFERENTIATION ASSOCIATED PROTEIN 2-RELATED"/>
    <property type="match status" value="1"/>
</dbReference>
<dbReference type="EMBL" id="AFUV01000010">
    <property type="protein sequence ID" value="EGV06065.1"/>
    <property type="molecule type" value="Genomic_DNA"/>
</dbReference>
<evidence type="ECO:0000259" key="1">
    <source>
        <dbReference type="PROSITE" id="PS51154"/>
    </source>
</evidence>